<proteinExistence type="predicted"/>
<dbReference type="Gene3D" id="2.60.40.10">
    <property type="entry name" value="Immunoglobulins"/>
    <property type="match status" value="2"/>
</dbReference>
<dbReference type="GeneID" id="108429780"/>
<feature type="compositionally biased region" description="Basic and acidic residues" evidence="1">
    <location>
        <begin position="290"/>
        <end position="422"/>
    </location>
</feature>
<dbReference type="InterPro" id="IPR042474">
    <property type="entry name" value="A33"/>
</dbReference>
<dbReference type="InterPro" id="IPR036179">
    <property type="entry name" value="Ig-like_dom_sf"/>
</dbReference>
<sequence length="422" mass="48367">MAGAIFAVFLFSVAVNYQTWAITVDIQEMTYEVARGDTITIPCTFKTTKTNFSAVSVDWTAHGDVDTDPDIEIISGFYPKNGDPIVDPGDGYQGRASLQYDLAKGIANLQLSSVTSKETRVFQCKVSIPGDKTGKLSDTTKIVVLVAPSVPECKIVGKAEYFQNINLTCKSSEGTPTPAYKWASYDVKNALRPNPLKSTDVNGVLSLYNISMDTSGYFICTSSNKIRSATCNLTLAVMPPSMNIASTAGIIGGVVAVIAILAVVICCCCCRKNKDNAEEYNMGVPTNSEYTDKEPHKIEEHQDERVESKPEKSANQRDQYEDRREQDYDHRSDRYSDRRDDYDDRRTRSNDRLNDRYDDRYDDRRSDRYDDRYDDRRSDRYDDRRSDRYDDRRSDRYDDPRNDRRDQYDDRYDDRPNYRRDR</sequence>
<feature type="region of interest" description="Disordered" evidence="1">
    <location>
        <begin position="280"/>
        <end position="422"/>
    </location>
</feature>
<dbReference type="InterPro" id="IPR007110">
    <property type="entry name" value="Ig-like_dom"/>
</dbReference>
<evidence type="ECO:0000259" key="4">
    <source>
        <dbReference type="PROSITE" id="PS50835"/>
    </source>
</evidence>
<dbReference type="CTD" id="407680"/>
<evidence type="ECO:0000313" key="5">
    <source>
        <dbReference type="Ensembl" id="ENSPNAP00000039106.1"/>
    </source>
</evidence>
<reference evidence="5" key="2">
    <citation type="submission" date="2025-08" db="UniProtKB">
        <authorList>
            <consortium name="Ensembl"/>
        </authorList>
    </citation>
    <scope>IDENTIFICATION</scope>
</reference>
<protein>
    <recommendedName>
        <fullName evidence="4">Ig-like domain-containing protein</fullName>
    </recommendedName>
</protein>
<dbReference type="GeneTree" id="ENSGT00940000160248"/>
<keyword evidence="2" id="KW-1133">Transmembrane helix</keyword>
<dbReference type="PROSITE" id="PS50835">
    <property type="entry name" value="IG_LIKE"/>
    <property type="match status" value="2"/>
</dbReference>
<feature type="signal peptide" evidence="3">
    <location>
        <begin position="1"/>
        <end position="21"/>
    </location>
</feature>
<dbReference type="InterPro" id="IPR003599">
    <property type="entry name" value="Ig_sub"/>
</dbReference>
<keyword evidence="2" id="KW-0812">Transmembrane</keyword>
<dbReference type="PANTHER" id="PTHR44969">
    <property type="entry name" value="CELL SURFACE A33 ANTIGEN"/>
    <property type="match status" value="1"/>
</dbReference>
<keyword evidence="3" id="KW-0732">Signal</keyword>
<dbReference type="GO" id="GO:0005886">
    <property type="term" value="C:plasma membrane"/>
    <property type="evidence" value="ECO:0007669"/>
    <property type="project" value="InterPro"/>
</dbReference>
<name>A0AAR2IN45_PYGNA</name>
<dbReference type="SUPFAM" id="SSF48726">
    <property type="entry name" value="Immunoglobulin"/>
    <property type="match status" value="2"/>
</dbReference>
<dbReference type="PANTHER" id="PTHR44969:SF1">
    <property type="entry name" value="CELL SURFACE A33 ANTIGEN"/>
    <property type="match status" value="1"/>
</dbReference>
<evidence type="ECO:0000313" key="6">
    <source>
        <dbReference type="Proteomes" id="UP001501920"/>
    </source>
</evidence>
<evidence type="ECO:0000256" key="3">
    <source>
        <dbReference type="SAM" id="SignalP"/>
    </source>
</evidence>
<feature type="domain" description="Ig-like" evidence="4">
    <location>
        <begin position="22"/>
        <end position="143"/>
    </location>
</feature>
<keyword evidence="2" id="KW-0472">Membrane</keyword>
<reference evidence="5 6" key="1">
    <citation type="submission" date="2020-10" db="EMBL/GenBank/DDBJ databases">
        <title>Pygocentrus nattereri (red-bellied piranha) genome, fPygNat1, primary haplotype.</title>
        <authorList>
            <person name="Myers G."/>
            <person name="Meyer A."/>
            <person name="Karagic N."/>
            <person name="Pippel M."/>
            <person name="Winkler S."/>
            <person name="Tracey A."/>
            <person name="Wood J."/>
            <person name="Formenti G."/>
            <person name="Howe K."/>
            <person name="Fedrigo O."/>
            <person name="Jarvis E.D."/>
        </authorList>
    </citation>
    <scope>NUCLEOTIDE SEQUENCE [LARGE SCALE GENOMIC DNA]</scope>
</reference>
<dbReference type="SMART" id="SM00409">
    <property type="entry name" value="IG"/>
    <property type="match status" value="2"/>
</dbReference>
<accession>A0AAR2IN45</accession>
<reference evidence="5" key="3">
    <citation type="submission" date="2025-09" db="UniProtKB">
        <authorList>
            <consortium name="Ensembl"/>
        </authorList>
    </citation>
    <scope>IDENTIFICATION</scope>
</reference>
<evidence type="ECO:0000256" key="2">
    <source>
        <dbReference type="SAM" id="Phobius"/>
    </source>
</evidence>
<dbReference type="Ensembl" id="ENSPNAT00000050687.1">
    <property type="protein sequence ID" value="ENSPNAP00000039106.1"/>
    <property type="gene ID" value="ENSPNAG00000037238.1"/>
</dbReference>
<feature type="transmembrane region" description="Helical" evidence="2">
    <location>
        <begin position="248"/>
        <end position="270"/>
    </location>
</feature>
<feature type="domain" description="Ig-like" evidence="4">
    <location>
        <begin position="148"/>
        <end position="236"/>
    </location>
</feature>
<dbReference type="Proteomes" id="UP001501920">
    <property type="component" value="Chromosome 12"/>
</dbReference>
<feature type="chain" id="PRO_5043803811" description="Ig-like domain-containing protein" evidence="3">
    <location>
        <begin position="22"/>
        <end position="422"/>
    </location>
</feature>
<dbReference type="AlphaFoldDB" id="A0AAR2IN45"/>
<keyword evidence="6" id="KW-1185">Reference proteome</keyword>
<dbReference type="InterPro" id="IPR013783">
    <property type="entry name" value="Ig-like_fold"/>
</dbReference>
<dbReference type="RefSeq" id="XP_037399095.1">
    <property type="nucleotide sequence ID" value="XM_037543198.1"/>
</dbReference>
<evidence type="ECO:0000256" key="1">
    <source>
        <dbReference type="SAM" id="MobiDB-lite"/>
    </source>
</evidence>
<organism evidence="5 6">
    <name type="scientific">Pygocentrus nattereri</name>
    <name type="common">Red-bellied piranha</name>
    <dbReference type="NCBI Taxonomy" id="42514"/>
    <lineage>
        <taxon>Eukaryota</taxon>
        <taxon>Metazoa</taxon>
        <taxon>Chordata</taxon>
        <taxon>Craniata</taxon>
        <taxon>Vertebrata</taxon>
        <taxon>Euteleostomi</taxon>
        <taxon>Actinopterygii</taxon>
        <taxon>Neopterygii</taxon>
        <taxon>Teleostei</taxon>
        <taxon>Ostariophysi</taxon>
        <taxon>Characiformes</taxon>
        <taxon>Characoidei</taxon>
        <taxon>Pygocentrus</taxon>
    </lineage>
</organism>